<protein>
    <submittedName>
        <fullName evidence="1">Uncharacterized protein</fullName>
    </submittedName>
</protein>
<organism evidence="1 2">
    <name type="scientific">Boeremia exigua</name>
    <dbReference type="NCBI Taxonomy" id="749465"/>
    <lineage>
        <taxon>Eukaryota</taxon>
        <taxon>Fungi</taxon>
        <taxon>Dikarya</taxon>
        <taxon>Ascomycota</taxon>
        <taxon>Pezizomycotina</taxon>
        <taxon>Dothideomycetes</taxon>
        <taxon>Pleosporomycetidae</taxon>
        <taxon>Pleosporales</taxon>
        <taxon>Pleosporineae</taxon>
        <taxon>Didymellaceae</taxon>
        <taxon>Boeremia</taxon>
    </lineage>
</organism>
<gene>
    <name evidence="1" type="ORF">OPT61_g7650</name>
</gene>
<name>A0ACC2I1T3_9PLEO</name>
<proteinExistence type="predicted"/>
<dbReference type="EMBL" id="JAPHNI010000645">
    <property type="protein sequence ID" value="KAJ8109179.1"/>
    <property type="molecule type" value="Genomic_DNA"/>
</dbReference>
<accession>A0ACC2I1T3</accession>
<reference evidence="1" key="1">
    <citation type="submission" date="2022-11" db="EMBL/GenBank/DDBJ databases">
        <title>Genome Sequence of Boeremia exigua.</title>
        <authorList>
            <person name="Buettner E."/>
        </authorList>
    </citation>
    <scope>NUCLEOTIDE SEQUENCE</scope>
    <source>
        <strain evidence="1">CU02</strain>
    </source>
</reference>
<keyword evidence="2" id="KW-1185">Reference proteome</keyword>
<dbReference type="Proteomes" id="UP001153331">
    <property type="component" value="Unassembled WGS sequence"/>
</dbReference>
<sequence length="228" mass="25278">MVYEASAADPIELVQPRNRQLASFPQLHDSEFEEACSALLKKFELHANGQNEWSAVETVFQSETAFLRITKPLVSHPVVSDTGNNAEETELDEEDDEVAQTATSIRPVIRYEIGLSPSYRVPVLYFTIADSQHRYPPTMDTLYSHIIPPTFRAQAEHVGIIGGITVTVPTNNPVFFIHPCRTAEVMEACVSGRIPTASDYLLIWIGAMGKCVGLNVPVRLVNSGLRHD</sequence>
<evidence type="ECO:0000313" key="2">
    <source>
        <dbReference type="Proteomes" id="UP001153331"/>
    </source>
</evidence>
<comment type="caution">
    <text evidence="1">The sequence shown here is derived from an EMBL/GenBank/DDBJ whole genome shotgun (WGS) entry which is preliminary data.</text>
</comment>
<evidence type="ECO:0000313" key="1">
    <source>
        <dbReference type="EMBL" id="KAJ8109179.1"/>
    </source>
</evidence>